<feature type="domain" description="HipA-like C-terminal" evidence="4">
    <location>
        <begin position="147"/>
        <end position="365"/>
    </location>
</feature>
<dbReference type="InterPro" id="IPR052028">
    <property type="entry name" value="HipA_Ser/Thr_kinase"/>
</dbReference>
<dbReference type="Proteomes" id="UP001555100">
    <property type="component" value="Unassembled WGS sequence"/>
</dbReference>
<feature type="domain" description="HipA N-terminal subdomain 1" evidence="5">
    <location>
        <begin position="20"/>
        <end position="114"/>
    </location>
</feature>
<dbReference type="InterPro" id="IPR017508">
    <property type="entry name" value="HipA_N1"/>
</dbReference>
<name>A0ABV3N8U2_9ACTO</name>
<dbReference type="NCBIfam" id="TIGR03071">
    <property type="entry name" value="couple_hipA"/>
    <property type="match status" value="1"/>
</dbReference>
<evidence type="ECO:0000313" key="7">
    <source>
        <dbReference type="Proteomes" id="UP001555100"/>
    </source>
</evidence>
<proteinExistence type="inferred from homology"/>
<organism evidence="6 7">
    <name type="scientific">Trueperella pyogenes</name>
    <dbReference type="NCBI Taxonomy" id="1661"/>
    <lineage>
        <taxon>Bacteria</taxon>
        <taxon>Bacillati</taxon>
        <taxon>Actinomycetota</taxon>
        <taxon>Actinomycetes</taxon>
        <taxon>Actinomycetales</taxon>
        <taxon>Actinomycetaceae</taxon>
        <taxon>Trueperella</taxon>
    </lineage>
</organism>
<sequence length="398" mass="43688">MSCEMTSADIEELRFVDAADVYKGSTRAAKLTRSDSGGIAFFYLADYTGEDISFSLPRGSRVETTGGALPPFFAGLLPEGHRLNVLNRALKTSMDDEFSMLLAVGGDVPGDVRIFPEGQDPSEPEPVASSVSEWDFSEIVSAVDRVAIPGVQLKASSSMINAPIRTRDAAAILKVDPDQYPFLVRNEYLHLQGAKRLRIGVAQAAIVHDTHGKEGLLVKRFDRGIIDGQVSRLAQEDASQIMQITPAQKYSVDSESLVMAVASHASAPVVAKRNMYLQFLFAWLTGNGDLHAKNISLLRNFNGTWHMAPMYDLPCTALYRDFTMALPIAGRTKSLRFRHWQEFADTIGLPERAAHEAQKLALTAAQAIDLSALPFEGSPLRGALRELNSRRHELAMRL</sequence>
<dbReference type="PANTHER" id="PTHR37419:SF1">
    <property type="entry name" value="SERINE_THREONINE-PROTEIN KINASE TOXIN HIPA"/>
    <property type="match status" value="1"/>
</dbReference>
<keyword evidence="3" id="KW-0418">Kinase</keyword>
<dbReference type="Pfam" id="PF13657">
    <property type="entry name" value="Couple_hipA"/>
    <property type="match status" value="1"/>
</dbReference>
<gene>
    <name evidence="6" type="ORF">V3M73_00820</name>
</gene>
<keyword evidence="7" id="KW-1185">Reference proteome</keyword>
<comment type="similarity">
    <text evidence="1">Belongs to the HipA Ser/Thr kinase family.</text>
</comment>
<dbReference type="InterPro" id="IPR012893">
    <property type="entry name" value="HipA-like_C"/>
</dbReference>
<dbReference type="Gene3D" id="1.10.1070.20">
    <property type="match status" value="1"/>
</dbReference>
<evidence type="ECO:0000313" key="6">
    <source>
        <dbReference type="EMBL" id="MEW6953568.1"/>
    </source>
</evidence>
<keyword evidence="2" id="KW-0808">Transferase</keyword>
<dbReference type="EMBL" id="JBAGNM010000001">
    <property type="protein sequence ID" value="MEW6953568.1"/>
    <property type="molecule type" value="Genomic_DNA"/>
</dbReference>
<dbReference type="PANTHER" id="PTHR37419">
    <property type="entry name" value="SERINE/THREONINE-PROTEIN KINASE TOXIN HIPA"/>
    <property type="match status" value="1"/>
</dbReference>
<accession>A0ABV3N8U2</accession>
<evidence type="ECO:0000256" key="2">
    <source>
        <dbReference type="ARBA" id="ARBA00022679"/>
    </source>
</evidence>
<protein>
    <submittedName>
        <fullName evidence="6">HipA domain-containing protein</fullName>
    </submittedName>
</protein>
<dbReference type="RefSeq" id="WP_367191287.1">
    <property type="nucleotide sequence ID" value="NZ_CP123425.1"/>
</dbReference>
<evidence type="ECO:0000256" key="3">
    <source>
        <dbReference type="ARBA" id="ARBA00022777"/>
    </source>
</evidence>
<evidence type="ECO:0000259" key="5">
    <source>
        <dbReference type="Pfam" id="PF13657"/>
    </source>
</evidence>
<reference evidence="6 7" key="1">
    <citation type="submission" date="2024-01" db="EMBL/GenBank/DDBJ databases">
        <title>Genomic analysis and antimicrobial resistance profiles of Trueperella pyogenes isolated from domestic and wild animals.</title>
        <authorList>
            <person name="Magossi G."/>
            <person name="Gzyl K.E."/>
            <person name="Holman D.B."/>
            <person name="Amat S."/>
        </authorList>
    </citation>
    <scope>NUCLEOTIDE SEQUENCE [LARGE SCALE GENOMIC DNA]</scope>
    <source>
        <strain evidence="6 7">1494</strain>
    </source>
</reference>
<dbReference type="Pfam" id="PF07804">
    <property type="entry name" value="HipA_C"/>
    <property type="match status" value="1"/>
</dbReference>
<evidence type="ECO:0000256" key="1">
    <source>
        <dbReference type="ARBA" id="ARBA00010164"/>
    </source>
</evidence>
<evidence type="ECO:0000259" key="4">
    <source>
        <dbReference type="Pfam" id="PF07804"/>
    </source>
</evidence>
<comment type="caution">
    <text evidence="6">The sequence shown here is derived from an EMBL/GenBank/DDBJ whole genome shotgun (WGS) entry which is preliminary data.</text>
</comment>